<evidence type="ECO:0000259" key="2">
    <source>
        <dbReference type="PROSITE" id="PS51301"/>
    </source>
</evidence>
<keyword evidence="1" id="KW-0175">Coiled coil</keyword>
<dbReference type="InterPro" id="IPR017880">
    <property type="entry name" value="KilA_N"/>
</dbReference>
<dbReference type="PROSITE" id="PS51301">
    <property type="entry name" value="KILA_N"/>
    <property type="match status" value="1"/>
</dbReference>
<dbReference type="SMART" id="SM01252">
    <property type="entry name" value="KilA-N"/>
    <property type="match status" value="1"/>
</dbReference>
<name>A0A809SDP0_9BACT</name>
<evidence type="ECO:0000313" key="4">
    <source>
        <dbReference type="Proteomes" id="UP000662873"/>
    </source>
</evidence>
<proteinExistence type="predicted"/>
<accession>A0A809SDP0</accession>
<feature type="domain" description="KilA-N" evidence="2">
    <location>
        <begin position="5"/>
        <end position="140"/>
    </location>
</feature>
<dbReference type="EMBL" id="AP021858">
    <property type="protein sequence ID" value="BBO23204.1"/>
    <property type="molecule type" value="Genomic_DNA"/>
</dbReference>
<organism evidence="3 4">
    <name type="scientific">Candidatus Nitrosymbiomonas proteolyticus</name>
    <dbReference type="NCBI Taxonomy" id="2608984"/>
    <lineage>
        <taxon>Bacteria</taxon>
        <taxon>Bacillati</taxon>
        <taxon>Armatimonadota</taxon>
        <taxon>Armatimonadota incertae sedis</taxon>
        <taxon>Candidatus Nitrosymbiomonas</taxon>
    </lineage>
</organism>
<dbReference type="AlphaFoldDB" id="A0A809SDP0"/>
<evidence type="ECO:0000256" key="1">
    <source>
        <dbReference type="SAM" id="Coils"/>
    </source>
</evidence>
<protein>
    <submittedName>
        <fullName evidence="3">KilA-N domain protein</fullName>
    </submittedName>
</protein>
<dbReference type="Pfam" id="PF04383">
    <property type="entry name" value="KilA-N"/>
    <property type="match status" value="1"/>
</dbReference>
<feature type="coiled-coil region" evidence="1">
    <location>
        <begin position="133"/>
        <end position="160"/>
    </location>
</feature>
<dbReference type="Proteomes" id="UP000662873">
    <property type="component" value="Chromosome"/>
</dbReference>
<evidence type="ECO:0000313" key="3">
    <source>
        <dbReference type="EMBL" id="BBO23204.1"/>
    </source>
</evidence>
<reference evidence="3" key="1">
    <citation type="journal article" name="DNA Res.">
        <title>The physiological potential of anammox bacteria as revealed by their core genome structure.</title>
        <authorList>
            <person name="Okubo T."/>
            <person name="Toyoda A."/>
            <person name="Fukuhara K."/>
            <person name="Uchiyama I."/>
            <person name="Harigaya Y."/>
            <person name="Kuroiwa M."/>
            <person name="Suzuki T."/>
            <person name="Murakami Y."/>
            <person name="Suwa Y."/>
            <person name="Takami H."/>
        </authorList>
    </citation>
    <scope>NUCLEOTIDE SEQUENCE</scope>
    <source>
        <strain evidence="3">317325-2</strain>
    </source>
</reference>
<dbReference type="KEGG" id="npy:NPRO_07990"/>
<sequence length="288" mass="32802">MRKSKQAKISVAGTDISVVSDARGDYISLTDMTRGFDGGPALIEQWMRAKDTILFLGAWESLHNPNFKPHEFGGFRNEAGRNSFYMSPKKWVEATGAIGIYSQSGRYGGGTFAHRDIAFEFGTWLSPEFKLYLIKEFQRLKEAEAERQSLEWNLNRSLSKLNYRIHTDAVREHLIPPNLTKRQESFVYADEADLLNVALFGKTAKQWRDANPELEGNMRDYATTAQLLVMVNLESLNAQWVRDGLKQPERLRRLREAAVSQLKSLGSISLRSIDRPPSLPMRDDEGEE</sequence>
<dbReference type="InterPro" id="IPR018004">
    <property type="entry name" value="KilA/APSES_HTH"/>
</dbReference>
<gene>
    <name evidence="3" type="ORF">NPRO_07990</name>
</gene>